<dbReference type="InterPro" id="IPR000917">
    <property type="entry name" value="Sulfatase_N"/>
</dbReference>
<evidence type="ECO:0000313" key="4">
    <source>
        <dbReference type="Proteomes" id="UP000188726"/>
    </source>
</evidence>
<gene>
    <name evidence="3" type="ORF">BZG09_15630</name>
</gene>
<feature type="chain" id="PRO_5044274530" description="Sulfatase N-terminal domain-containing protein" evidence="1">
    <location>
        <begin position="23"/>
        <end position="513"/>
    </location>
</feature>
<dbReference type="PANTHER" id="PTHR43751:SF3">
    <property type="entry name" value="SULFATASE N-TERMINAL DOMAIN-CONTAINING PROTEIN"/>
    <property type="match status" value="1"/>
</dbReference>
<name>A0AB36K1N2_9GAMM</name>
<dbReference type="InterPro" id="IPR052701">
    <property type="entry name" value="GAG_Ulvan_Degrading_Sulfatases"/>
</dbReference>
<organism evidence="3 4">
    <name type="scientific">Salinivibrio kushneri</name>
    <dbReference type="NCBI Taxonomy" id="1908198"/>
    <lineage>
        <taxon>Bacteria</taxon>
        <taxon>Pseudomonadati</taxon>
        <taxon>Pseudomonadota</taxon>
        <taxon>Gammaproteobacteria</taxon>
        <taxon>Vibrionales</taxon>
        <taxon>Vibrionaceae</taxon>
        <taxon>Salinivibrio</taxon>
    </lineage>
</organism>
<dbReference type="RefSeq" id="WP_077459535.1">
    <property type="nucleotide sequence ID" value="NZ_MUEO01000060.1"/>
</dbReference>
<feature type="domain" description="Sulfatase N-terminal" evidence="2">
    <location>
        <begin position="34"/>
        <end position="386"/>
    </location>
</feature>
<proteinExistence type="predicted"/>
<protein>
    <recommendedName>
        <fullName evidence="2">Sulfatase N-terminal domain-containing protein</fullName>
    </recommendedName>
</protein>
<dbReference type="AlphaFoldDB" id="A0AB36K1N2"/>
<evidence type="ECO:0000259" key="2">
    <source>
        <dbReference type="Pfam" id="PF00884"/>
    </source>
</evidence>
<dbReference type="InterPro" id="IPR017850">
    <property type="entry name" value="Alkaline_phosphatase_core_sf"/>
</dbReference>
<feature type="signal peptide" evidence="1">
    <location>
        <begin position="1"/>
        <end position="22"/>
    </location>
</feature>
<sequence>MNNLISFLLAIMLIGTSYNAFAQTGKNGVNSSKKNVIIIYADDLGYGQVGWNGQKRIITPELDKFAANGIRFNNFYTSAPFCPPARNSLLTGLHTGESVWRVSDMAFGREPTMAQMFKQHGYDTSVFGKYGMGIPKGHPSDHISCSNMDNLGDLPDEWESLGDPIDAGFDHFVGFMSHRDAHVYYHDSPENPSEGTPERPYYGDAIRQDLFQIKDGRIQRFKTRPDDYLPDLIIHKALLHINKMADQGKPFFMYLPSQLPHAELVTPPNYEILYTDGKGNGNYPEKAWKGSDIFRRHVDDPRATLARMITRLDVHVKWIVDVLKERGLYENTIIIFSSDNGHHTAGGIGSYDYFDSNAGLRGHKWSLHEGGIRVPTIAFGGGLKSRDVDTRLAQYQIKDTLDQMLSGRHKAKSFWNVFRGRSAQQLDYLYFQFLHEPALYPTDGSVQAVIKGDWKLVRYGKDGPYTRLYNLKNDHFENKTYNRKRCDIVLELKQVMNQYALKDGLELLKDNCD</sequence>
<evidence type="ECO:0000313" key="3">
    <source>
        <dbReference type="EMBL" id="OOE41372.1"/>
    </source>
</evidence>
<dbReference type="EMBL" id="MUEO01000060">
    <property type="protein sequence ID" value="OOE41372.1"/>
    <property type="molecule type" value="Genomic_DNA"/>
</dbReference>
<dbReference type="Proteomes" id="UP000188726">
    <property type="component" value="Unassembled WGS sequence"/>
</dbReference>
<reference evidence="3 4" key="1">
    <citation type="journal article" date="2017" name="Genome Announc.">
        <title>Draft Genome Sequences of Salinivibrio proteolyticus, Salinivibrio sharmensis, Salinivibrio siamensis, Salinivibrio costicola subsp. alcaliphilus, Salinivibrio costicola subsp. vallismortis, and 29 New Isolates Belonging to the Genus Salinivibrio.</title>
        <authorList>
            <person name="Lopez-Hermoso C."/>
            <person name="de la Haba R.R."/>
            <person name="Sanchez-Porro C."/>
            <person name="Bayliss S.C."/>
            <person name="Feil E.J."/>
            <person name="Ventosa A."/>
        </authorList>
    </citation>
    <scope>NUCLEOTIDE SEQUENCE [LARGE SCALE GENOMIC DNA]</scope>
    <source>
        <strain evidence="3 4">IC202</strain>
    </source>
</reference>
<dbReference type="Gene3D" id="3.30.1120.10">
    <property type="match status" value="1"/>
</dbReference>
<dbReference type="Gene3D" id="3.40.720.10">
    <property type="entry name" value="Alkaline Phosphatase, subunit A"/>
    <property type="match status" value="1"/>
</dbReference>
<keyword evidence="1" id="KW-0732">Signal</keyword>
<dbReference type="SUPFAM" id="SSF53649">
    <property type="entry name" value="Alkaline phosphatase-like"/>
    <property type="match status" value="1"/>
</dbReference>
<dbReference type="PANTHER" id="PTHR43751">
    <property type="entry name" value="SULFATASE"/>
    <property type="match status" value="1"/>
</dbReference>
<accession>A0AB36K1N2</accession>
<comment type="caution">
    <text evidence="3">The sequence shown here is derived from an EMBL/GenBank/DDBJ whole genome shotgun (WGS) entry which is preliminary data.</text>
</comment>
<evidence type="ECO:0000256" key="1">
    <source>
        <dbReference type="SAM" id="SignalP"/>
    </source>
</evidence>
<dbReference type="Pfam" id="PF00884">
    <property type="entry name" value="Sulfatase"/>
    <property type="match status" value="1"/>
</dbReference>